<evidence type="ECO:0000313" key="2">
    <source>
        <dbReference type="Proteomes" id="UP000838756"/>
    </source>
</evidence>
<accession>A0A8S4QSQ3</accession>
<name>A0A8S4QSQ3_9NEOP</name>
<proteinExistence type="predicted"/>
<dbReference type="AlphaFoldDB" id="A0A8S4QSQ3"/>
<reference evidence="1" key="1">
    <citation type="submission" date="2022-03" db="EMBL/GenBank/DDBJ databases">
        <authorList>
            <person name="Lindestad O."/>
        </authorList>
    </citation>
    <scope>NUCLEOTIDE SEQUENCE</scope>
</reference>
<dbReference type="EMBL" id="CAKXAJ010019392">
    <property type="protein sequence ID" value="CAH2218319.1"/>
    <property type="molecule type" value="Genomic_DNA"/>
</dbReference>
<sequence>MHITLRNLRYFRGEFSPQNLDPRLLPLEYGKSSKLTLGEVLRGGTAPVEAGAERSGRRGRGGEVLQRHGQRLIRVPDVVQELRDDRHCGHKIGIS</sequence>
<dbReference type="Proteomes" id="UP000838756">
    <property type="component" value="Unassembled WGS sequence"/>
</dbReference>
<gene>
    <name evidence="1" type="primary">jg27205</name>
    <name evidence="1" type="ORF">PAEG_LOCUS6156</name>
</gene>
<keyword evidence="2" id="KW-1185">Reference proteome</keyword>
<comment type="caution">
    <text evidence="1">The sequence shown here is derived from an EMBL/GenBank/DDBJ whole genome shotgun (WGS) entry which is preliminary data.</text>
</comment>
<protein>
    <submittedName>
        <fullName evidence="1">Jg27205 protein</fullName>
    </submittedName>
</protein>
<evidence type="ECO:0000313" key="1">
    <source>
        <dbReference type="EMBL" id="CAH2218319.1"/>
    </source>
</evidence>
<organism evidence="1 2">
    <name type="scientific">Pararge aegeria aegeria</name>
    <dbReference type="NCBI Taxonomy" id="348720"/>
    <lineage>
        <taxon>Eukaryota</taxon>
        <taxon>Metazoa</taxon>
        <taxon>Ecdysozoa</taxon>
        <taxon>Arthropoda</taxon>
        <taxon>Hexapoda</taxon>
        <taxon>Insecta</taxon>
        <taxon>Pterygota</taxon>
        <taxon>Neoptera</taxon>
        <taxon>Endopterygota</taxon>
        <taxon>Lepidoptera</taxon>
        <taxon>Glossata</taxon>
        <taxon>Ditrysia</taxon>
        <taxon>Papilionoidea</taxon>
        <taxon>Nymphalidae</taxon>
        <taxon>Satyrinae</taxon>
        <taxon>Satyrini</taxon>
        <taxon>Parargina</taxon>
        <taxon>Pararge</taxon>
    </lineage>
</organism>